<dbReference type="InterPro" id="IPR017160">
    <property type="entry name" value="UCP037256"/>
</dbReference>
<keyword evidence="1" id="KW-0732">Signal</keyword>
<evidence type="ECO:0008006" key="4">
    <source>
        <dbReference type="Google" id="ProtNLM"/>
    </source>
</evidence>
<dbReference type="AlphaFoldDB" id="A0A1P8ELS1"/>
<dbReference type="EMBL" id="CP016896">
    <property type="protein sequence ID" value="APV37186.1"/>
    <property type="molecule type" value="Genomic_DNA"/>
</dbReference>
<dbReference type="PANTHER" id="PTHR37549">
    <property type="entry name" value="LIPOPROTEIN LPRI"/>
    <property type="match status" value="1"/>
</dbReference>
<feature type="chain" id="PRO_5012749412" description="DUF1311 domain-containing protein" evidence="1">
    <location>
        <begin position="23"/>
        <end position="116"/>
    </location>
</feature>
<dbReference type="InterPro" id="IPR052755">
    <property type="entry name" value="Lysozyme_Inhibitor_LprI"/>
</dbReference>
<evidence type="ECO:0000256" key="1">
    <source>
        <dbReference type="SAM" id="SignalP"/>
    </source>
</evidence>
<evidence type="ECO:0000313" key="3">
    <source>
        <dbReference type="Proteomes" id="UP000185674"/>
    </source>
</evidence>
<dbReference type="Proteomes" id="UP000185674">
    <property type="component" value="Chromosome"/>
</dbReference>
<dbReference type="KEGG" id="asol:BEN76_14730"/>
<name>A0A1P8ELS1_9GAMM</name>
<gene>
    <name evidence="2" type="ORF">BEN76_14730</name>
</gene>
<feature type="signal peptide" evidence="1">
    <location>
        <begin position="1"/>
        <end position="22"/>
    </location>
</feature>
<dbReference type="RefSeq" id="WP_076033394.1">
    <property type="nucleotide sequence ID" value="NZ_CP016896.1"/>
</dbReference>
<protein>
    <recommendedName>
        <fullName evidence="4">DUF1311 domain-containing protein</fullName>
    </recommendedName>
</protein>
<organism evidence="2 3">
    <name type="scientific">Acinetobacter soli</name>
    <dbReference type="NCBI Taxonomy" id="487316"/>
    <lineage>
        <taxon>Bacteria</taxon>
        <taxon>Pseudomonadati</taxon>
        <taxon>Pseudomonadota</taxon>
        <taxon>Gammaproteobacteria</taxon>
        <taxon>Moraxellales</taxon>
        <taxon>Moraxellaceae</taxon>
        <taxon>Acinetobacter</taxon>
    </lineage>
</organism>
<proteinExistence type="predicted"/>
<dbReference type="PANTHER" id="PTHR37549:SF1">
    <property type="entry name" value="LIPOPROTEIN LPRI"/>
    <property type="match status" value="1"/>
</dbReference>
<reference evidence="2 3" key="1">
    <citation type="submission" date="2016-08" db="EMBL/GenBank/DDBJ databases">
        <title>Complete genome sequence of Acinetobacter baylyi strain GFJ2.</title>
        <authorList>
            <person name="Tabata M."/>
            <person name="Kuboki S."/>
            <person name="Gibu N."/>
            <person name="Kinouchi Y."/>
            <person name="Vangnai A."/>
            <person name="Kasai D."/>
            <person name="Fukuda M."/>
        </authorList>
    </citation>
    <scope>NUCLEOTIDE SEQUENCE [LARGE SCALE GENOMIC DNA]</scope>
    <source>
        <strain evidence="2 3">GFJ2</strain>
    </source>
</reference>
<dbReference type="GO" id="GO:0005576">
    <property type="term" value="C:extracellular region"/>
    <property type="evidence" value="ECO:0007669"/>
    <property type="project" value="TreeGrafter"/>
</dbReference>
<evidence type="ECO:0000313" key="2">
    <source>
        <dbReference type="EMBL" id="APV37186.1"/>
    </source>
</evidence>
<dbReference type="eggNOG" id="COG4461">
    <property type="taxonomic scope" value="Bacteria"/>
</dbReference>
<dbReference type="STRING" id="487316.BEN76_14730"/>
<sequence>MRRSAFIMFTWCGLMFAGAASAASFPCEKSQLRSEKTICQTRSLNDADVKMATTYAIVLHALPMGGRDAEKGMQYQWLKQRNTCGSNTGCLSRSYASRQQHLDDIIQNRVLSHGPF</sequence>
<dbReference type="PIRSF" id="PIRSF037256">
    <property type="entry name" value="UCP037256"/>
    <property type="match status" value="1"/>
</dbReference>
<accession>A0A1P8ELS1</accession>